<accession>A0ABS1EJC7</accession>
<evidence type="ECO:0000313" key="2">
    <source>
        <dbReference type="EMBL" id="MBK1809428.1"/>
    </source>
</evidence>
<dbReference type="EMBL" id="JAENHN010000006">
    <property type="protein sequence ID" value="MBK1809428.1"/>
    <property type="molecule type" value="Genomic_DNA"/>
</dbReference>
<dbReference type="Proteomes" id="UP000596739">
    <property type="component" value="Unassembled WGS sequence"/>
</dbReference>
<feature type="domain" description="Siphovirus-type tail component C-terminal" evidence="1">
    <location>
        <begin position="73"/>
        <end position="164"/>
    </location>
</feature>
<dbReference type="InterPro" id="IPR054738">
    <property type="entry name" value="Siphovirus-type_tail_C"/>
</dbReference>
<comment type="caution">
    <text evidence="2">The sequence shown here is derived from an EMBL/GenBank/DDBJ whole genome shotgun (WGS) entry which is preliminary data.</text>
</comment>
<name>A0ABS1EJC7_9CLOT</name>
<protein>
    <submittedName>
        <fullName evidence="2">Phage tail family protein</fullName>
    </submittedName>
</protein>
<evidence type="ECO:0000259" key="1">
    <source>
        <dbReference type="Pfam" id="PF22768"/>
    </source>
</evidence>
<keyword evidence="3" id="KW-1185">Reference proteome</keyword>
<dbReference type="Pfam" id="PF22768">
    <property type="entry name" value="SPP1_Dit"/>
    <property type="match status" value="1"/>
</dbReference>
<organism evidence="2 3">
    <name type="scientific">Clostridium yunnanense</name>
    <dbReference type="NCBI Taxonomy" id="2800325"/>
    <lineage>
        <taxon>Bacteria</taxon>
        <taxon>Bacillati</taxon>
        <taxon>Bacillota</taxon>
        <taxon>Clostridia</taxon>
        <taxon>Eubacteriales</taxon>
        <taxon>Clostridiaceae</taxon>
        <taxon>Clostridium</taxon>
    </lineage>
</organism>
<gene>
    <name evidence="2" type="ORF">JHL18_02040</name>
</gene>
<dbReference type="Gene3D" id="2.60.120.860">
    <property type="match status" value="1"/>
</dbReference>
<proteinExistence type="predicted"/>
<sequence>MKSVFLDKIDKCTLKFSDIDFYYDVVFEGEDKISKINPEALEVGIKFSIYSKYKSQVVEAANRLSTKTINAIGNMKTPVIIEITPSIDLIDITISGLGDNFTIKNLKQGQKIVVNGEDGTVLQGGANKFMDTDMWEFPKLSPGTNSVTFSKNSCDVSIKYKPRWI</sequence>
<evidence type="ECO:0000313" key="3">
    <source>
        <dbReference type="Proteomes" id="UP000596739"/>
    </source>
</evidence>
<reference evidence="3" key="1">
    <citation type="submission" date="2021-01" db="EMBL/GenBank/DDBJ databases">
        <title>Genome public.</title>
        <authorList>
            <person name="Liu C."/>
            <person name="Sun Q."/>
        </authorList>
    </citation>
    <scope>NUCLEOTIDE SEQUENCE [LARGE SCALE GENOMIC DNA]</scope>
    <source>
        <strain evidence="3">YIM B02505</strain>
    </source>
</reference>